<dbReference type="GO" id="GO:0016874">
    <property type="term" value="F:ligase activity"/>
    <property type="evidence" value="ECO:0007669"/>
    <property type="project" value="UniProtKB-KW"/>
</dbReference>
<dbReference type="Pfam" id="PF13607">
    <property type="entry name" value="Succ_CoA_lig"/>
    <property type="match status" value="1"/>
</dbReference>
<protein>
    <submittedName>
        <fullName evidence="6">Acyl-CoA synthetase (NDP forming)</fullName>
    </submittedName>
</protein>
<dbReference type="EMBL" id="CYHE01000003">
    <property type="protein sequence ID" value="CUA94417.1"/>
    <property type="molecule type" value="Genomic_DNA"/>
</dbReference>
<evidence type="ECO:0000256" key="1">
    <source>
        <dbReference type="ARBA" id="ARBA00022532"/>
    </source>
</evidence>
<dbReference type="OrthoDB" id="9807426at2"/>
<dbReference type="GO" id="GO:0005524">
    <property type="term" value="F:ATP binding"/>
    <property type="evidence" value="ECO:0007669"/>
    <property type="project" value="UniProtKB-KW"/>
</dbReference>
<feature type="domain" description="N-acetyltransferase" evidence="5">
    <location>
        <begin position="744"/>
        <end position="896"/>
    </location>
</feature>
<keyword evidence="2" id="KW-0436">Ligase</keyword>
<evidence type="ECO:0000256" key="3">
    <source>
        <dbReference type="ARBA" id="ARBA00022741"/>
    </source>
</evidence>
<dbReference type="GO" id="GO:0006099">
    <property type="term" value="P:tricarboxylic acid cycle"/>
    <property type="evidence" value="ECO:0007669"/>
    <property type="project" value="UniProtKB-KW"/>
</dbReference>
<dbReference type="SUPFAM" id="SSF52210">
    <property type="entry name" value="Succinyl-CoA synthetase domains"/>
    <property type="match status" value="2"/>
</dbReference>
<dbReference type="InterPro" id="IPR032875">
    <property type="entry name" value="Succ_CoA_lig_flav_dom"/>
</dbReference>
<dbReference type="Pfam" id="PF00583">
    <property type="entry name" value="Acetyltransf_1"/>
    <property type="match status" value="1"/>
</dbReference>
<evidence type="ECO:0000313" key="6">
    <source>
        <dbReference type="EMBL" id="CUA94417.1"/>
    </source>
</evidence>
<keyword evidence="3" id="KW-0547">Nucleotide-binding</keyword>
<dbReference type="Gene3D" id="3.30.1490.20">
    <property type="entry name" value="ATP-grasp fold, A domain"/>
    <property type="match status" value="1"/>
</dbReference>
<keyword evidence="7" id="KW-1185">Reference proteome</keyword>
<dbReference type="SUPFAM" id="SSF51735">
    <property type="entry name" value="NAD(P)-binding Rossmann-fold domains"/>
    <property type="match status" value="1"/>
</dbReference>
<dbReference type="SUPFAM" id="SSF55729">
    <property type="entry name" value="Acyl-CoA N-acyltransferases (Nat)"/>
    <property type="match status" value="1"/>
</dbReference>
<dbReference type="Gene3D" id="3.40.50.720">
    <property type="entry name" value="NAD(P)-binding Rossmann-like Domain"/>
    <property type="match status" value="1"/>
</dbReference>
<dbReference type="PANTHER" id="PTHR43334:SF1">
    <property type="entry name" value="3-HYDROXYPROPIONATE--COA LIGASE [ADP-FORMING]"/>
    <property type="match status" value="1"/>
</dbReference>
<evidence type="ECO:0000256" key="2">
    <source>
        <dbReference type="ARBA" id="ARBA00022598"/>
    </source>
</evidence>
<evidence type="ECO:0000256" key="4">
    <source>
        <dbReference type="ARBA" id="ARBA00022840"/>
    </source>
</evidence>
<dbReference type="SUPFAM" id="SSF56059">
    <property type="entry name" value="Glutathione synthetase ATP-binding domain-like"/>
    <property type="match status" value="1"/>
</dbReference>
<dbReference type="Gene3D" id="3.40.50.261">
    <property type="entry name" value="Succinyl-CoA synthetase domains"/>
    <property type="match status" value="2"/>
</dbReference>
<organism evidence="6 7">
    <name type="scientific">Pannonibacter indicus</name>
    <dbReference type="NCBI Taxonomy" id="466044"/>
    <lineage>
        <taxon>Bacteria</taxon>
        <taxon>Pseudomonadati</taxon>
        <taxon>Pseudomonadota</taxon>
        <taxon>Alphaproteobacteria</taxon>
        <taxon>Hyphomicrobiales</taxon>
        <taxon>Stappiaceae</taxon>
        <taxon>Pannonibacter</taxon>
    </lineage>
</organism>
<sequence>MTIRNLEGLFAPGGLAIHGPNAQAAGLPGLIISRLQASGFRGRTALINLEAPDEADSWPMFASIADLTFTPDLLIYLGSAEAAPETIAEAAARGIKAVALQSAGYESWPDATVSAAMQAARSHAVRLIGPGSLGVAAPHSGLNLLATREAPQAGDLALIARSGAVVNSILSWASSRKIGFSGVASLGQRSDVDGGDLIDYFASDYRTRAILLHVEAVSNPRKFLSAARAAARSKPIILIRSGRSRDAAASGNTHAGRLTRADAVYESALRRAGILRIADLDELFEAVETLTRLKVPKCQRLGVIANGRSLATLAADKLQDGRAELAELDAGTLASLQPLIRPGTQPGNPLTLPEGAAPEAVEQAVTAMLASTAVDGVLVLAAPNPFVPGEDVARAIANAADKDKRRLGRRKAVVAAMVGEDPLPRAALDLARVPVYGSPAEAVRSILYLKRSAEAQEALMAAPPSLPSDFSPDVEDARAIVTAALKEGRSMLDPAETAALLFAYRVPMIETHLARTIDQVRQMAGSLLERYPACVVKAWSTALPFKSDIDGVRLGIESADAAAQSAQELIDLVARTHSKARIEGFTLQPMLEAKHGLELFAGLGDDPSFGPVIAFGQGGTSVEVSGDVSLELPPLDLNLANQLIRRTRVSRLFQAFRGHPERDVQAVALTLMKLSQITIDLPQVRELDINPLVALPQGVLALDARIVVGEAPVQAGRAGSSRLAIAPYPQEWEQTLTLREGEKVFVRPVRPEDEDLFRAFFEQVSPEDLRLRFFAPVKDFDHRFLSRLTQLDYARAMALAAIDPETGDLLGVVRLHADPDHKTGEYAVMVRSDLKGRGLGWALMKLIIRYAEVDGIETIKGEVLKENTSMLTMCESLGFTMSTSPDDPAIALVTLSVKSAAATMDGPG</sequence>
<accession>A0A0K6HTQ8</accession>
<dbReference type="Gene3D" id="3.30.470.20">
    <property type="entry name" value="ATP-grasp fold, B domain"/>
    <property type="match status" value="1"/>
</dbReference>
<keyword evidence="4" id="KW-0067">ATP-binding</keyword>
<dbReference type="InterPro" id="IPR013815">
    <property type="entry name" value="ATP_grasp_subdomain_1"/>
</dbReference>
<dbReference type="InterPro" id="IPR003781">
    <property type="entry name" value="CoA-bd"/>
</dbReference>
<gene>
    <name evidence="6" type="ORF">Ga0061067_103167</name>
</gene>
<dbReference type="Pfam" id="PF13380">
    <property type="entry name" value="CoA_binding_2"/>
    <property type="match status" value="1"/>
</dbReference>
<dbReference type="Proteomes" id="UP000183900">
    <property type="component" value="Unassembled WGS sequence"/>
</dbReference>
<evidence type="ECO:0000259" key="5">
    <source>
        <dbReference type="PROSITE" id="PS51186"/>
    </source>
</evidence>
<dbReference type="AlphaFoldDB" id="A0A0K6HTQ8"/>
<dbReference type="InterPro" id="IPR036291">
    <property type="entry name" value="NAD(P)-bd_dom_sf"/>
</dbReference>
<dbReference type="InterPro" id="IPR016181">
    <property type="entry name" value="Acyl_CoA_acyltransferase"/>
</dbReference>
<dbReference type="Gene3D" id="3.40.630.30">
    <property type="match status" value="1"/>
</dbReference>
<dbReference type="InterPro" id="IPR051538">
    <property type="entry name" value="Acyl-CoA_Synth/Transferase"/>
</dbReference>
<dbReference type="PROSITE" id="PS51186">
    <property type="entry name" value="GNAT"/>
    <property type="match status" value="1"/>
</dbReference>
<dbReference type="Pfam" id="PF13549">
    <property type="entry name" value="ATP-grasp_5"/>
    <property type="match status" value="1"/>
</dbReference>
<dbReference type="InterPro" id="IPR000182">
    <property type="entry name" value="GNAT_dom"/>
</dbReference>
<name>A0A0K6HTQ8_9HYPH</name>
<dbReference type="InterPro" id="IPR016102">
    <property type="entry name" value="Succinyl-CoA_synth-like"/>
</dbReference>
<proteinExistence type="predicted"/>
<evidence type="ECO:0000313" key="7">
    <source>
        <dbReference type="Proteomes" id="UP000183900"/>
    </source>
</evidence>
<dbReference type="GO" id="GO:0016747">
    <property type="term" value="F:acyltransferase activity, transferring groups other than amino-acyl groups"/>
    <property type="evidence" value="ECO:0007669"/>
    <property type="project" value="InterPro"/>
</dbReference>
<dbReference type="RefSeq" id="WP_055454993.1">
    <property type="nucleotide sequence ID" value="NZ_CYHE01000003.1"/>
</dbReference>
<dbReference type="PANTHER" id="PTHR43334">
    <property type="entry name" value="ACETATE--COA LIGASE [ADP-FORMING]"/>
    <property type="match status" value="1"/>
</dbReference>
<dbReference type="CDD" id="cd04301">
    <property type="entry name" value="NAT_SF"/>
    <property type="match status" value="1"/>
</dbReference>
<reference evidence="7" key="1">
    <citation type="submission" date="2015-08" db="EMBL/GenBank/DDBJ databases">
        <authorList>
            <person name="Varghese N."/>
        </authorList>
    </citation>
    <scope>NUCLEOTIDE SEQUENCE [LARGE SCALE GENOMIC DNA]</scope>
    <source>
        <strain evidence="7">DSM 23407</strain>
    </source>
</reference>
<keyword evidence="1" id="KW-0816">Tricarboxylic acid cycle</keyword>